<feature type="transmembrane region" description="Helical" evidence="3">
    <location>
        <begin position="303"/>
        <end position="323"/>
    </location>
</feature>
<comment type="subcellular location">
    <subcellularLocation>
        <location evidence="1">Membrane</location>
        <topology evidence="1">Multi-pass membrane protein</topology>
    </subcellularLocation>
</comment>
<sequence>MAPRPSLVCCTSSKTPRKPDSCWSWLACAAGTIAWAMGFGVVNCYAVVMPVVMDQFNSSREATAWAGSIPSSLTFATIPLSAKIVSRIDIRLGALVGAAMCLLSLFLTSYVKSLLQMFFSYSILYGLGCSMLFTSIVQAMTRYFKKRQGFALGCVSGGLNLGILTLGPLIQALIDQYGYRSMYRIIASMLTGVLLLLLSFDPYVQKESIVTNGELVEEEEREIGFKEGLKQLIRRPIYVIGVISLTLQTLTGFVTHVHLVSYCKEVGIPPSEASNLFIAIGLSSLLSSVIAGRVIDIPTVDPIHVNQVGAFTMAISMLLLQLATKYYHFVIYSVFLGFGCGILVTTIVLVLLRTVEPRLRYVSFPFGQMFISIGNLTGPPLIGFIADQTGSYKPAFYTAGSICFLAFFISFLQYCFKPCRIRRESLSLDECERGPLKPSHHTELVPLNAEGTENDSLMVNTEPTSSEIPVSNSVQTEKLIDDQAADTTPALPVSNDADTATPSTETSPDDTTSGDKEEEKNETNEAPVAISTTEATPADNVGDTEEPCNHEENNDAGNPEAIPPTVPDNTQDLEEPSNSEEKAIPPTVPDNCTDNPGDIEEPCNDEETRILPVTDAENRGAQAVPESC</sequence>
<accession>A0A913Y6E4</accession>
<dbReference type="Gene3D" id="1.20.1250.20">
    <property type="entry name" value="MFS general substrate transporter like domains"/>
    <property type="match status" value="1"/>
</dbReference>
<feature type="transmembrane region" description="Helical" evidence="3">
    <location>
        <begin position="237"/>
        <end position="261"/>
    </location>
</feature>
<feature type="transmembrane region" description="Helical" evidence="3">
    <location>
        <begin position="395"/>
        <end position="416"/>
    </location>
</feature>
<dbReference type="Pfam" id="PF07690">
    <property type="entry name" value="MFS_1"/>
    <property type="match status" value="1"/>
</dbReference>
<protein>
    <recommendedName>
        <fullName evidence="4">Major facilitator superfamily (MFS) profile domain-containing protein</fullName>
    </recommendedName>
</protein>
<dbReference type="InterPro" id="IPR011701">
    <property type="entry name" value="MFS"/>
</dbReference>
<feature type="transmembrane region" description="Helical" evidence="3">
    <location>
        <begin position="329"/>
        <end position="352"/>
    </location>
</feature>
<dbReference type="GeneID" id="110252586"/>
<feature type="region of interest" description="Disordered" evidence="2">
    <location>
        <begin position="433"/>
        <end position="473"/>
    </location>
</feature>
<keyword evidence="3" id="KW-1133">Transmembrane helix</keyword>
<dbReference type="InterPro" id="IPR020846">
    <property type="entry name" value="MFS_dom"/>
</dbReference>
<proteinExistence type="predicted"/>
<reference evidence="5" key="1">
    <citation type="submission" date="2022-11" db="UniProtKB">
        <authorList>
            <consortium name="EnsemblMetazoa"/>
        </authorList>
    </citation>
    <scope>IDENTIFICATION</scope>
</reference>
<dbReference type="KEGG" id="epa:110252586"/>
<feature type="compositionally biased region" description="Basic and acidic residues" evidence="2">
    <location>
        <begin position="433"/>
        <end position="443"/>
    </location>
</feature>
<feature type="transmembrane region" description="Helical" evidence="3">
    <location>
        <begin position="62"/>
        <end position="80"/>
    </location>
</feature>
<feature type="transmembrane region" description="Helical" evidence="3">
    <location>
        <begin position="273"/>
        <end position="291"/>
    </location>
</feature>
<feature type="region of interest" description="Disordered" evidence="2">
    <location>
        <begin position="486"/>
        <end position="603"/>
    </location>
</feature>
<feature type="transmembrane region" description="Helical" evidence="3">
    <location>
        <begin position="149"/>
        <end position="170"/>
    </location>
</feature>
<dbReference type="EnsemblMetazoa" id="XM_021059414.2">
    <property type="protein sequence ID" value="XP_020915073.1"/>
    <property type="gene ID" value="LOC110252586"/>
</dbReference>
<feature type="domain" description="Major facilitator superfamily (MFS) profile" evidence="4">
    <location>
        <begin position="24"/>
        <end position="418"/>
    </location>
</feature>
<feature type="transmembrane region" description="Helical" evidence="3">
    <location>
        <begin position="92"/>
        <end position="111"/>
    </location>
</feature>
<feature type="transmembrane region" description="Helical" evidence="3">
    <location>
        <begin position="364"/>
        <end position="383"/>
    </location>
</feature>
<dbReference type="PROSITE" id="PS50850">
    <property type="entry name" value="MFS"/>
    <property type="match status" value="1"/>
</dbReference>
<feature type="compositionally biased region" description="Basic and acidic residues" evidence="2">
    <location>
        <begin position="513"/>
        <end position="523"/>
    </location>
</feature>
<dbReference type="RefSeq" id="XP_020915073.1">
    <property type="nucleotide sequence ID" value="XM_021059414.2"/>
</dbReference>
<dbReference type="GO" id="GO:0016020">
    <property type="term" value="C:membrane"/>
    <property type="evidence" value="ECO:0007669"/>
    <property type="project" value="UniProtKB-SubCell"/>
</dbReference>
<feature type="compositionally biased region" description="Low complexity" evidence="2">
    <location>
        <begin position="496"/>
        <end position="511"/>
    </location>
</feature>
<evidence type="ECO:0000256" key="2">
    <source>
        <dbReference type="SAM" id="MobiDB-lite"/>
    </source>
</evidence>
<dbReference type="OMA" id="FWDISIL"/>
<evidence type="ECO:0000256" key="3">
    <source>
        <dbReference type="SAM" id="Phobius"/>
    </source>
</evidence>
<organism evidence="5 6">
    <name type="scientific">Exaiptasia diaphana</name>
    <name type="common">Tropical sea anemone</name>
    <name type="synonym">Aiptasia pulchella</name>
    <dbReference type="NCBI Taxonomy" id="2652724"/>
    <lineage>
        <taxon>Eukaryota</taxon>
        <taxon>Metazoa</taxon>
        <taxon>Cnidaria</taxon>
        <taxon>Anthozoa</taxon>
        <taxon>Hexacorallia</taxon>
        <taxon>Actiniaria</taxon>
        <taxon>Aiptasiidae</taxon>
        <taxon>Exaiptasia</taxon>
    </lineage>
</organism>
<dbReference type="SUPFAM" id="SSF103473">
    <property type="entry name" value="MFS general substrate transporter"/>
    <property type="match status" value="1"/>
</dbReference>
<feature type="transmembrane region" description="Helical" evidence="3">
    <location>
        <begin position="182"/>
        <end position="200"/>
    </location>
</feature>
<keyword evidence="3" id="KW-0812">Transmembrane</keyword>
<feature type="compositionally biased region" description="Polar residues" evidence="2">
    <location>
        <begin position="454"/>
        <end position="473"/>
    </location>
</feature>
<dbReference type="GO" id="GO:0022857">
    <property type="term" value="F:transmembrane transporter activity"/>
    <property type="evidence" value="ECO:0007669"/>
    <property type="project" value="InterPro"/>
</dbReference>
<keyword evidence="3" id="KW-0472">Membrane</keyword>
<feature type="transmembrane region" description="Helical" evidence="3">
    <location>
        <begin position="22"/>
        <end position="42"/>
    </location>
</feature>
<feature type="transmembrane region" description="Helical" evidence="3">
    <location>
        <begin position="117"/>
        <end position="137"/>
    </location>
</feature>
<evidence type="ECO:0000313" key="5">
    <source>
        <dbReference type="EnsemblMetazoa" id="XP_020915073.1"/>
    </source>
</evidence>
<dbReference type="AlphaFoldDB" id="A0A913Y6E4"/>
<evidence type="ECO:0000259" key="4">
    <source>
        <dbReference type="PROSITE" id="PS50850"/>
    </source>
</evidence>
<dbReference type="InterPro" id="IPR036259">
    <property type="entry name" value="MFS_trans_sf"/>
</dbReference>
<dbReference type="InterPro" id="IPR050327">
    <property type="entry name" value="Proton-linked_MCT"/>
</dbReference>
<dbReference type="OrthoDB" id="6499973at2759"/>
<dbReference type="PANTHER" id="PTHR11360">
    <property type="entry name" value="MONOCARBOXYLATE TRANSPORTER"/>
    <property type="match status" value="1"/>
</dbReference>
<dbReference type="PANTHER" id="PTHR11360:SF251">
    <property type="entry name" value="MAJOR FACILITATOR SUPERFAMILY (MFS) PROFILE DOMAIN-CONTAINING PROTEIN"/>
    <property type="match status" value="1"/>
</dbReference>
<keyword evidence="6" id="KW-1185">Reference proteome</keyword>
<name>A0A913Y6E4_EXADI</name>
<dbReference type="Proteomes" id="UP000887567">
    <property type="component" value="Unplaced"/>
</dbReference>
<evidence type="ECO:0000256" key="1">
    <source>
        <dbReference type="ARBA" id="ARBA00004141"/>
    </source>
</evidence>
<evidence type="ECO:0000313" key="6">
    <source>
        <dbReference type="Proteomes" id="UP000887567"/>
    </source>
</evidence>